<reference evidence="9" key="1">
    <citation type="journal article" date="2016" name="Nature">
        <title>The genome of the seagrass Zostera marina reveals angiosperm adaptation to the sea.</title>
        <authorList>
            <person name="Olsen J.L."/>
            <person name="Rouze P."/>
            <person name="Verhelst B."/>
            <person name="Lin Y.-C."/>
            <person name="Bayer T."/>
            <person name="Collen J."/>
            <person name="Dattolo E."/>
            <person name="De Paoli E."/>
            <person name="Dittami S."/>
            <person name="Maumus F."/>
            <person name="Michel G."/>
            <person name="Kersting A."/>
            <person name="Lauritano C."/>
            <person name="Lohaus R."/>
            <person name="Toepel M."/>
            <person name="Tonon T."/>
            <person name="Vanneste K."/>
            <person name="Amirebrahimi M."/>
            <person name="Brakel J."/>
            <person name="Bostroem C."/>
            <person name="Chovatia M."/>
            <person name="Grimwood J."/>
            <person name="Jenkins J.W."/>
            <person name="Jueterbock A."/>
            <person name="Mraz A."/>
            <person name="Stam W.T."/>
            <person name="Tice H."/>
            <person name="Bornberg-Bauer E."/>
            <person name="Green P.J."/>
            <person name="Pearson G.A."/>
            <person name="Procaccini G."/>
            <person name="Duarte C.M."/>
            <person name="Schmutz J."/>
            <person name="Reusch T.B.H."/>
            <person name="Van de Peer Y."/>
        </authorList>
    </citation>
    <scope>NUCLEOTIDE SEQUENCE [LARGE SCALE GENOMIC DNA]</scope>
    <source>
        <strain evidence="9">cv. Finnish</strain>
    </source>
</reference>
<organism evidence="8 9">
    <name type="scientific">Zostera marina</name>
    <name type="common">Eelgrass</name>
    <dbReference type="NCBI Taxonomy" id="29655"/>
    <lineage>
        <taxon>Eukaryota</taxon>
        <taxon>Viridiplantae</taxon>
        <taxon>Streptophyta</taxon>
        <taxon>Embryophyta</taxon>
        <taxon>Tracheophyta</taxon>
        <taxon>Spermatophyta</taxon>
        <taxon>Magnoliopsida</taxon>
        <taxon>Liliopsida</taxon>
        <taxon>Zosteraceae</taxon>
        <taxon>Zostera</taxon>
    </lineage>
</organism>
<evidence type="ECO:0000313" key="8">
    <source>
        <dbReference type="EMBL" id="KMZ72400.1"/>
    </source>
</evidence>
<sequence length="466" mass="53475">MAFKAVAVAMAFRKLCTAAVTETTKSSIETAKNATTGIGLPLYRRLSALGGAPEGSVKNTMNKWLREGKSVRARDVVTYVKELRKYKRFKHALELLEWMDMRGMNMTYGNHAVRVDLLSKTRGVASAEKYFNDLSDPAKNQMTYGALLNVYCVNKMEDKAMEVYEKMKQMDYVSESSGTLVYNHLAGLFNRTSQYQKALSILEEMKTKNIGRDHFTYNIMISIHSSLGDIDAIDKILQDIPSEEISSLHWDVYGTAASIYISAGHIEKAECAIKKLEEIMDTKDRLAYHFLITLYGRLGKKDEVDRVWKILAYKIKTNNKSYLILFQSLDKLNDLDSLLNYFEEWNSSYQSYDIRLVNVIIGAYLKNDMVDKAKNLLESSPDKGKEADFRTYDLFIDYYLRKNEICSALKYFHDAASRLKDWSPKQDLLDAFNKYFKETEDEAGAQAFRESLKNVKCRDQPPNLKI</sequence>
<evidence type="ECO:0000256" key="3">
    <source>
        <dbReference type="ARBA" id="ARBA00022737"/>
    </source>
</evidence>
<dbReference type="InterPro" id="IPR002885">
    <property type="entry name" value="PPR_rpt"/>
</dbReference>
<evidence type="ECO:0000256" key="1">
    <source>
        <dbReference type="ARBA" id="ARBA00004173"/>
    </source>
</evidence>
<dbReference type="Pfam" id="PF13041">
    <property type="entry name" value="PPR_2"/>
    <property type="match status" value="1"/>
</dbReference>
<keyword evidence="9" id="KW-1185">Reference proteome</keyword>
<dbReference type="Pfam" id="PF01535">
    <property type="entry name" value="PPR"/>
    <property type="match status" value="2"/>
</dbReference>
<dbReference type="AlphaFoldDB" id="A0A0K9PVX1"/>
<proteinExistence type="inferred from homology"/>
<dbReference type="GO" id="GO:0005739">
    <property type="term" value="C:mitochondrion"/>
    <property type="evidence" value="ECO:0000318"/>
    <property type="project" value="GO_Central"/>
</dbReference>
<dbReference type="EMBL" id="LFYR01000633">
    <property type="protein sequence ID" value="KMZ72400.1"/>
    <property type="molecule type" value="Genomic_DNA"/>
</dbReference>
<dbReference type="InterPro" id="IPR011990">
    <property type="entry name" value="TPR-like_helical_dom_sf"/>
</dbReference>
<evidence type="ECO:0000256" key="6">
    <source>
        <dbReference type="PROSITE-ProRule" id="PRU00708"/>
    </source>
</evidence>
<evidence type="ECO:0000256" key="2">
    <source>
        <dbReference type="ARBA" id="ARBA00007626"/>
    </source>
</evidence>
<comment type="similarity">
    <text evidence="2">Belongs to the PPR family. P subfamily.</text>
</comment>
<name>A0A0K9PVX1_ZOSMR</name>
<gene>
    <name evidence="8" type="ORF">ZOSMA_165G00250</name>
</gene>
<evidence type="ECO:0000256" key="7">
    <source>
        <dbReference type="SAM" id="SignalP"/>
    </source>
</evidence>
<comment type="subcellular location">
    <subcellularLocation>
        <location evidence="1">Mitochondrion</location>
    </subcellularLocation>
</comment>
<keyword evidence="4" id="KW-0809">Transit peptide</keyword>
<protein>
    <submittedName>
        <fullName evidence="8">Putative Pentatricopeptide repeat-containing protein</fullName>
    </submittedName>
</protein>
<feature type="signal peptide" evidence="7">
    <location>
        <begin position="1"/>
        <end position="18"/>
    </location>
</feature>
<dbReference type="SUPFAM" id="SSF48452">
    <property type="entry name" value="TPR-like"/>
    <property type="match status" value="1"/>
</dbReference>
<dbReference type="PANTHER" id="PTHR45717:SF8">
    <property type="entry name" value="OS01G0301000 PROTEIN"/>
    <property type="match status" value="1"/>
</dbReference>
<keyword evidence="3" id="KW-0677">Repeat</keyword>
<dbReference type="GO" id="GO:0003729">
    <property type="term" value="F:mRNA binding"/>
    <property type="evidence" value="ECO:0007669"/>
    <property type="project" value="UniProtKB-ARBA"/>
</dbReference>
<comment type="caution">
    <text evidence="8">The sequence shown here is derived from an EMBL/GenBank/DDBJ whole genome shotgun (WGS) entry which is preliminary data.</text>
</comment>
<dbReference type="Proteomes" id="UP000036987">
    <property type="component" value="Unassembled WGS sequence"/>
</dbReference>
<dbReference type="Gene3D" id="1.25.40.10">
    <property type="entry name" value="Tetratricopeptide repeat domain"/>
    <property type="match status" value="3"/>
</dbReference>
<evidence type="ECO:0000256" key="4">
    <source>
        <dbReference type="ARBA" id="ARBA00022946"/>
    </source>
</evidence>
<dbReference type="OMA" id="LFLEHYM"/>
<dbReference type="NCBIfam" id="TIGR00756">
    <property type="entry name" value="PPR"/>
    <property type="match status" value="1"/>
</dbReference>
<evidence type="ECO:0000256" key="5">
    <source>
        <dbReference type="ARBA" id="ARBA00023128"/>
    </source>
</evidence>
<keyword evidence="5" id="KW-0496">Mitochondrion</keyword>
<dbReference type="FunFam" id="1.25.40.10:FF:000385">
    <property type="entry name" value="Pentatricopeptide repeat-containing protein mitochondrial"/>
    <property type="match status" value="1"/>
</dbReference>
<dbReference type="STRING" id="29655.A0A0K9PVX1"/>
<dbReference type="PROSITE" id="PS51375">
    <property type="entry name" value="PPR"/>
    <property type="match status" value="1"/>
</dbReference>
<evidence type="ECO:0000313" key="9">
    <source>
        <dbReference type="Proteomes" id="UP000036987"/>
    </source>
</evidence>
<feature type="repeat" description="PPR" evidence="6">
    <location>
        <begin position="140"/>
        <end position="174"/>
    </location>
</feature>
<keyword evidence="7" id="KW-0732">Signal</keyword>
<dbReference type="PANTHER" id="PTHR45717">
    <property type="entry name" value="OS12G0527900 PROTEIN"/>
    <property type="match status" value="1"/>
</dbReference>
<dbReference type="OrthoDB" id="1717827at2759"/>
<feature type="chain" id="PRO_5005527937" evidence="7">
    <location>
        <begin position="19"/>
        <end position="466"/>
    </location>
</feature>
<accession>A0A0K9PVX1</accession>